<comment type="catalytic activity">
    <reaction evidence="10 11">
        <text>L-lysyl(79)-[histone H3] + 3 S-adenosyl-L-methionine = N(6),N(6),N(6)-trimethyl-L-lysyl(79)-[histone H3] + 3 S-adenosyl-L-homocysteine + 3 H(+)</text>
        <dbReference type="Rhea" id="RHEA:60328"/>
        <dbReference type="Rhea" id="RHEA-COMP:15549"/>
        <dbReference type="Rhea" id="RHEA-COMP:15552"/>
        <dbReference type="ChEBI" id="CHEBI:15378"/>
        <dbReference type="ChEBI" id="CHEBI:29969"/>
        <dbReference type="ChEBI" id="CHEBI:57856"/>
        <dbReference type="ChEBI" id="CHEBI:59789"/>
        <dbReference type="ChEBI" id="CHEBI:61961"/>
        <dbReference type="EC" id="2.1.1.360"/>
    </reaction>
</comment>
<feature type="compositionally biased region" description="Basic residues" evidence="13">
    <location>
        <begin position="964"/>
        <end position="974"/>
    </location>
</feature>
<accession>A0AAV2TBA1</accession>
<feature type="domain" description="DOT1" evidence="14">
    <location>
        <begin position="16"/>
        <end position="332"/>
    </location>
</feature>
<sequence>MTADKLIYINSPAGKEREVFRWSQCKHGEIREDNSEIVEVINWIVEDIEELGSENELVRLLKTVDKSSYEEVERLASVYNEVILRKISQWKTSEIKPAFLGRTASRGHLQFILFQCYNRAVVEPDKLNQYPPFSPQVYGETSFELVSQMVETIKISAEDTFIDLGSGVGQVVLQVAACSKAKFCYGVEKAEYPAMCAANLDREFRRWMEFYGKSYRPYLLERGDFLSPEYHERITSASVLFANNFAFGPEVDHQLKQRFANLKEGARIISSKAFCPLNFRITDRNLGDIGSIMRVTCLNPIQDAVSWTDKPFSYYVHTIDRSLLERYFSRLKNPKLKDDTEGVRRDRKGRIISGQGSKETVQAAGHEVIDHPASKRSTSLPGRRKNGRFMGSKTSVMAKSGSNLIRARHLRRRSRTSNNVKRRSVSHHVRSHRSRSRRTCMRALKQPSSLPADSNNANNGIQKLSDLSLHFDDSVGNRLASLSLISSDECVGSALTSSSYSCPTCSGHATPMGSTSISSAGFSTDDLTALPTSFSEPEKRTSDHYSPSVDGSYNHGPPYRDISGDWTSSSSSFASSLSSTSNARSPTLIADETLIPSIIEQPSDSPSHSGAIVVKQETEPQSTVRPLPRIRIKVSAGATKNVQPSESMPQSFSTNTSSPLPKTEAATEMDIGSSVAKRRAVRKCRQVSQTLPSSGNSVKKMLFTRNSRIGRSSMAPAGKPKVETAPVPSMAAERPVQQARHADTPVNLESMHIETVAQIRKRPSAEYGCNDPPMSSFTCHYKPMEMTSLEQATEHAVVTAGDPNIGHSEEVVPLALTQYLELSKRVFMDHFAMLRSPMYASNLRNELSLEKARQADLIKRTQALEDTITKLHADGTELLRSFTKRLGILISTPSAFFAQARKLIKHHHALEAKINEFRKQISELSVANQELVRRHQVEAARLLSTAVTSTSRPDEIQHSYRGNHEHRHPSLHPRSKPDITLRSFSPPSALSSNCIPPPPPLTRVCTKPAPTHSQSTPSKSKSGHKSRRTIPTLYPHIQVAGPTAARTATDAPVLRRSSTHSQPQIPPPPPLLPMHNQPSSVTNSTSVGMLNCSIGAMSNSPAVTVTDKHRSPLPVNTVPNLIKDRGKSMHASLQDLIADEFSRPVQPHHSFTCSPSSLSSTTCSSSIQSFPAPVQQQQLLLPLRKRPWDSTVHGQSPQPSNKHFRHSRSPTPAAVSGDRLRFTNGSYSSYLSPPTLSPVELSTTSECCTELQVDRTVSSLPHTSATAMHTLLLLDPLNKSSSTNVTVTIPTFSTATTTIVPSLNLPPPLLYSSTASSNNTATTDYHRLSPQIGLTLPTPPPALPPMPFVVAQALRP</sequence>
<evidence type="ECO:0000256" key="5">
    <source>
        <dbReference type="ARBA" id="ARBA00022679"/>
    </source>
</evidence>
<reference evidence="15" key="1">
    <citation type="submission" date="2024-06" db="EMBL/GenBank/DDBJ databases">
        <authorList>
            <person name="Liu X."/>
            <person name="Lenzi L."/>
            <person name="Haldenby T S."/>
            <person name="Uol C."/>
        </authorList>
    </citation>
    <scope>NUCLEOTIDE SEQUENCE</scope>
</reference>
<evidence type="ECO:0000256" key="13">
    <source>
        <dbReference type="SAM" id="MobiDB-lite"/>
    </source>
</evidence>
<comment type="caution">
    <text evidence="15">The sequence shown here is derived from an EMBL/GenBank/DDBJ whole genome shotgun (WGS) entry which is preliminary data.</text>
</comment>
<dbReference type="EC" id="2.1.1.360" evidence="2 11"/>
<comment type="similarity">
    <text evidence="11">Belongs to the class I-like SAM-binding methyltransferase superfamily. DOT1 family.</text>
</comment>
<feature type="region of interest" description="Disordered" evidence="13">
    <location>
        <begin position="944"/>
        <end position="1027"/>
    </location>
</feature>
<dbReference type="Gene3D" id="1.10.260.60">
    <property type="match status" value="1"/>
</dbReference>
<proteinExistence type="inferred from homology"/>
<evidence type="ECO:0000256" key="6">
    <source>
        <dbReference type="ARBA" id="ARBA00022691"/>
    </source>
</evidence>
<feature type="compositionally biased region" description="Polar residues" evidence="13">
    <location>
        <begin position="982"/>
        <end position="994"/>
    </location>
</feature>
<dbReference type="GO" id="GO:0006281">
    <property type="term" value="P:DNA repair"/>
    <property type="evidence" value="ECO:0007669"/>
    <property type="project" value="TreeGrafter"/>
</dbReference>
<dbReference type="Proteomes" id="UP001497525">
    <property type="component" value="Unassembled WGS sequence"/>
</dbReference>
<dbReference type="Gene3D" id="3.40.50.150">
    <property type="entry name" value="Vaccinia Virus protein VP39"/>
    <property type="match status" value="1"/>
</dbReference>
<evidence type="ECO:0000256" key="7">
    <source>
        <dbReference type="ARBA" id="ARBA00022853"/>
    </source>
</evidence>
<keyword evidence="6 11" id="KW-0949">S-adenosyl-L-methionine</keyword>
<evidence type="ECO:0000313" key="16">
    <source>
        <dbReference type="Proteomes" id="UP001497525"/>
    </source>
</evidence>
<evidence type="ECO:0000256" key="8">
    <source>
        <dbReference type="ARBA" id="ARBA00023242"/>
    </source>
</evidence>
<feature type="region of interest" description="Disordered" evidence="13">
    <location>
        <begin position="1188"/>
        <end position="1218"/>
    </location>
</feature>
<feature type="region of interest" description="Disordered" evidence="13">
    <location>
        <begin position="528"/>
        <end position="557"/>
    </location>
</feature>
<name>A0AAV2TBA1_CALDB</name>
<dbReference type="SUPFAM" id="SSF53335">
    <property type="entry name" value="S-adenosyl-L-methionine-dependent methyltransferases"/>
    <property type="match status" value="1"/>
</dbReference>
<feature type="region of interest" description="Disordered" evidence="13">
    <location>
        <begin position="1042"/>
        <end position="1082"/>
    </location>
</feature>
<feature type="compositionally biased region" description="Polar residues" evidence="13">
    <location>
        <begin position="1192"/>
        <end position="1201"/>
    </location>
</feature>
<dbReference type="FunFam" id="3.40.50.150:FF:000033">
    <property type="entry name" value="Histone-lysine N-methyltransferase, H3 lysine-79 specific"/>
    <property type="match status" value="1"/>
</dbReference>
<evidence type="ECO:0000256" key="12">
    <source>
        <dbReference type="SAM" id="Coils"/>
    </source>
</evidence>
<keyword evidence="12" id="KW-0175">Coiled coil</keyword>
<dbReference type="GO" id="GO:0140956">
    <property type="term" value="F:histone H3K79 trimethyltransferase activity"/>
    <property type="evidence" value="ECO:0007669"/>
    <property type="project" value="UniProtKB-EC"/>
</dbReference>
<dbReference type="GO" id="GO:0005634">
    <property type="term" value="C:nucleus"/>
    <property type="evidence" value="ECO:0007669"/>
    <property type="project" value="UniProtKB-SubCell"/>
</dbReference>
<dbReference type="InterPro" id="IPR025789">
    <property type="entry name" value="DOT1_dom"/>
</dbReference>
<keyword evidence="7 11" id="KW-0156">Chromatin regulator</keyword>
<dbReference type="InterPro" id="IPR030445">
    <property type="entry name" value="H3-K79_meTrfase"/>
</dbReference>
<feature type="region of interest" description="Disordered" evidence="13">
    <location>
        <begin position="413"/>
        <end position="439"/>
    </location>
</feature>
<dbReference type="Pfam" id="PF08123">
    <property type="entry name" value="DOT1"/>
    <property type="match status" value="1"/>
</dbReference>
<keyword evidence="5 11" id="KW-0808">Transferase</keyword>
<dbReference type="PANTHER" id="PTHR21451:SF0">
    <property type="entry name" value="HISTONE-LYSINE N-METHYLTRANSFERASE, H3 LYSINE-79 SPECIFIC"/>
    <property type="match status" value="1"/>
</dbReference>
<keyword evidence="4 11" id="KW-0489">Methyltransferase</keyword>
<comment type="function">
    <text evidence="11">Histone methyltransferase that specifically trimethylates histone H3 to form H3K79me3. This methylation is required for telomere silencing and for the pachytene checkpoint during the meiotic cell cycle by allowing the recruitment of RAD9 to double strand breaks. Nucleosomes are preferred as substrate compared to free histone.</text>
</comment>
<feature type="compositionally biased region" description="Polar residues" evidence="13">
    <location>
        <begin position="638"/>
        <end position="660"/>
    </location>
</feature>
<evidence type="ECO:0000256" key="11">
    <source>
        <dbReference type="RuleBase" id="RU271113"/>
    </source>
</evidence>
<evidence type="ECO:0000256" key="1">
    <source>
        <dbReference type="ARBA" id="ARBA00004123"/>
    </source>
</evidence>
<dbReference type="PROSITE" id="PS51569">
    <property type="entry name" value="DOT1"/>
    <property type="match status" value="1"/>
</dbReference>
<organism evidence="15 16">
    <name type="scientific">Calicophoron daubneyi</name>
    <name type="common">Rumen fluke</name>
    <name type="synonym">Paramphistomum daubneyi</name>
    <dbReference type="NCBI Taxonomy" id="300641"/>
    <lineage>
        <taxon>Eukaryota</taxon>
        <taxon>Metazoa</taxon>
        <taxon>Spiralia</taxon>
        <taxon>Lophotrochozoa</taxon>
        <taxon>Platyhelminthes</taxon>
        <taxon>Trematoda</taxon>
        <taxon>Digenea</taxon>
        <taxon>Plagiorchiida</taxon>
        <taxon>Pronocephalata</taxon>
        <taxon>Paramphistomoidea</taxon>
        <taxon>Paramphistomidae</taxon>
        <taxon>Calicophoron</taxon>
    </lineage>
</organism>
<evidence type="ECO:0000256" key="10">
    <source>
        <dbReference type="ARBA" id="ARBA00047770"/>
    </source>
</evidence>
<comment type="miscellaneous">
    <text evidence="11">In contrast to other lysine histone methyltransferases, it does not contain a SET domain, suggesting the existence of another mechanism for methylation of lysine residues of histones.</text>
</comment>
<evidence type="ECO:0000256" key="3">
    <source>
        <dbReference type="ARBA" id="ARBA00020987"/>
    </source>
</evidence>
<feature type="region of interest" description="Disordered" evidence="13">
    <location>
        <begin position="635"/>
        <end position="677"/>
    </location>
</feature>
<comment type="subcellular location">
    <subcellularLocation>
        <location evidence="1 11">Nucleus</location>
    </subcellularLocation>
</comment>
<dbReference type="InterPro" id="IPR029063">
    <property type="entry name" value="SAM-dependent_MTases_sf"/>
</dbReference>
<keyword evidence="8 11" id="KW-0539">Nucleus</keyword>
<dbReference type="GO" id="GO:0032259">
    <property type="term" value="P:methylation"/>
    <property type="evidence" value="ECO:0007669"/>
    <property type="project" value="UniProtKB-KW"/>
</dbReference>
<protein>
    <recommendedName>
        <fullName evidence="3 11">Histone-lysine N-methyltransferase, H3 lysine-79 specific</fullName>
        <ecNumber evidence="2 11">2.1.1.360</ecNumber>
    </recommendedName>
    <alternativeName>
        <fullName evidence="9 11">Histone H3-K79 methyltransferase</fullName>
    </alternativeName>
</protein>
<evidence type="ECO:0000313" key="15">
    <source>
        <dbReference type="EMBL" id="CAL5134420.1"/>
    </source>
</evidence>
<evidence type="ECO:0000259" key="14">
    <source>
        <dbReference type="PROSITE" id="PS51569"/>
    </source>
</evidence>
<evidence type="ECO:0000256" key="2">
    <source>
        <dbReference type="ARBA" id="ARBA00012190"/>
    </source>
</evidence>
<feature type="compositionally biased region" description="Polar residues" evidence="13">
    <location>
        <begin position="1011"/>
        <end position="1020"/>
    </location>
</feature>
<evidence type="ECO:0000256" key="4">
    <source>
        <dbReference type="ARBA" id="ARBA00022603"/>
    </source>
</evidence>
<dbReference type="GO" id="GO:0000077">
    <property type="term" value="P:DNA damage checkpoint signaling"/>
    <property type="evidence" value="ECO:0007669"/>
    <property type="project" value="TreeGrafter"/>
</dbReference>
<gene>
    <name evidence="15" type="ORF">CDAUBV1_LOCUS7803</name>
</gene>
<feature type="coiled-coil region" evidence="12">
    <location>
        <begin position="900"/>
        <end position="934"/>
    </location>
</feature>
<evidence type="ECO:0000256" key="9">
    <source>
        <dbReference type="ARBA" id="ARBA00029821"/>
    </source>
</evidence>
<dbReference type="PANTHER" id="PTHR21451">
    <property type="entry name" value="HISTONE H3 METHYLTRANSFERASE"/>
    <property type="match status" value="1"/>
</dbReference>
<dbReference type="EMBL" id="CAXLJL010000201">
    <property type="protein sequence ID" value="CAL5134420.1"/>
    <property type="molecule type" value="Genomic_DNA"/>
</dbReference>